<accession>A0A9D1ZX29</accession>
<proteinExistence type="predicted"/>
<evidence type="ECO:0000256" key="1">
    <source>
        <dbReference type="ARBA" id="ARBA00023125"/>
    </source>
</evidence>
<reference evidence="3" key="1">
    <citation type="journal article" date="2021" name="PeerJ">
        <title>Extensive microbial diversity within the chicken gut microbiome revealed by metagenomics and culture.</title>
        <authorList>
            <person name="Gilroy R."/>
            <person name="Ravi A."/>
            <person name="Getino M."/>
            <person name="Pursley I."/>
            <person name="Horton D.L."/>
            <person name="Alikhan N.F."/>
            <person name="Baker D."/>
            <person name="Gharbi K."/>
            <person name="Hall N."/>
            <person name="Watson M."/>
            <person name="Adriaenssens E.M."/>
            <person name="Foster-Nyarko E."/>
            <person name="Jarju S."/>
            <person name="Secka A."/>
            <person name="Antonio M."/>
            <person name="Oren A."/>
            <person name="Chaudhuri R.R."/>
            <person name="La Ragione R."/>
            <person name="Hildebrand F."/>
            <person name="Pallen M.J."/>
        </authorList>
    </citation>
    <scope>NUCLEOTIDE SEQUENCE</scope>
    <source>
        <strain evidence="3">1345</strain>
    </source>
</reference>
<evidence type="ECO:0000313" key="4">
    <source>
        <dbReference type="Proteomes" id="UP000886750"/>
    </source>
</evidence>
<keyword evidence="1" id="KW-0238">DNA-binding</keyword>
<dbReference type="PANTHER" id="PTHR46558">
    <property type="entry name" value="TRACRIPTIONAL REGULATORY PROTEIN-RELATED-RELATED"/>
    <property type="match status" value="1"/>
</dbReference>
<gene>
    <name evidence="3" type="ORF">H9729_06900</name>
</gene>
<dbReference type="SUPFAM" id="SSF47413">
    <property type="entry name" value="lambda repressor-like DNA-binding domains"/>
    <property type="match status" value="1"/>
</dbReference>
<evidence type="ECO:0000313" key="3">
    <source>
        <dbReference type="EMBL" id="HIY97400.1"/>
    </source>
</evidence>
<dbReference type="InterPro" id="IPR001387">
    <property type="entry name" value="Cro/C1-type_HTH"/>
</dbReference>
<protein>
    <submittedName>
        <fullName evidence="3">Helix-turn-helix domain-containing protein</fullName>
    </submittedName>
</protein>
<dbReference type="AlphaFoldDB" id="A0A9D1ZX29"/>
<dbReference type="Gene3D" id="1.10.260.40">
    <property type="entry name" value="lambda repressor-like DNA-binding domains"/>
    <property type="match status" value="1"/>
</dbReference>
<feature type="domain" description="HTH cro/C1-type" evidence="2">
    <location>
        <begin position="114"/>
        <end position="155"/>
    </location>
</feature>
<dbReference type="EMBL" id="DXCQ01000063">
    <property type="protein sequence ID" value="HIY97400.1"/>
    <property type="molecule type" value="Genomic_DNA"/>
</dbReference>
<sequence length="172" mass="20257">MYSDINTCPKYIVSIKFRDTFVMFVQDYMNENNCKKSKVPAFLGISYDIFIKIYELGKIPRPNILTRIADKAGYSIEYLLGRTKEDYFEKSNKAASFLERFDLLKNKYKLSDYAVAMKLHIATNYITNWRNKNYTPCIDYLIILSEIFKTSIDYLLGRTDDEAPYTIDTDWC</sequence>
<organism evidence="3 4">
    <name type="scientific">Candidatus Borkfalkia excrementigallinarum</name>
    <dbReference type="NCBI Taxonomy" id="2838506"/>
    <lineage>
        <taxon>Bacteria</taxon>
        <taxon>Bacillati</taxon>
        <taxon>Bacillota</taxon>
        <taxon>Clostridia</taxon>
        <taxon>Christensenellales</taxon>
        <taxon>Christensenellaceae</taxon>
        <taxon>Candidatus Borkfalkia</taxon>
    </lineage>
</organism>
<comment type="caution">
    <text evidence="3">The sequence shown here is derived from an EMBL/GenBank/DDBJ whole genome shotgun (WGS) entry which is preliminary data.</text>
</comment>
<dbReference type="InterPro" id="IPR010982">
    <property type="entry name" value="Lambda_DNA-bd_dom_sf"/>
</dbReference>
<dbReference type="PANTHER" id="PTHR46558:SF4">
    <property type="entry name" value="DNA-BIDING PHAGE PROTEIN"/>
    <property type="match status" value="1"/>
</dbReference>
<dbReference type="Proteomes" id="UP000886750">
    <property type="component" value="Unassembled WGS sequence"/>
</dbReference>
<name>A0A9D1ZX29_9FIRM</name>
<evidence type="ECO:0000259" key="2">
    <source>
        <dbReference type="PROSITE" id="PS50943"/>
    </source>
</evidence>
<dbReference type="GO" id="GO:0003677">
    <property type="term" value="F:DNA binding"/>
    <property type="evidence" value="ECO:0007669"/>
    <property type="project" value="UniProtKB-KW"/>
</dbReference>
<reference evidence="3" key="2">
    <citation type="submission" date="2021-04" db="EMBL/GenBank/DDBJ databases">
        <authorList>
            <person name="Gilroy R."/>
        </authorList>
    </citation>
    <scope>NUCLEOTIDE SEQUENCE</scope>
    <source>
        <strain evidence="3">1345</strain>
    </source>
</reference>
<dbReference type="PROSITE" id="PS50943">
    <property type="entry name" value="HTH_CROC1"/>
    <property type="match status" value="1"/>
</dbReference>